<dbReference type="GO" id="GO:0004190">
    <property type="term" value="F:aspartic-type endopeptidase activity"/>
    <property type="evidence" value="ECO:0007669"/>
    <property type="project" value="InterPro"/>
</dbReference>
<dbReference type="CDD" id="cd12087">
    <property type="entry name" value="TM_EGFR-like"/>
    <property type="match status" value="1"/>
</dbReference>
<dbReference type="GO" id="GO:0006508">
    <property type="term" value="P:proteolysis"/>
    <property type="evidence" value="ECO:0007669"/>
    <property type="project" value="UniProtKB-KW"/>
</dbReference>
<dbReference type="EMBL" id="MU004305">
    <property type="protein sequence ID" value="KAF2659725.1"/>
    <property type="molecule type" value="Genomic_DNA"/>
</dbReference>
<dbReference type="InterPro" id="IPR001461">
    <property type="entry name" value="Aspartic_peptidase_A1"/>
</dbReference>
<dbReference type="PROSITE" id="PS51767">
    <property type="entry name" value="PEPTIDASE_A1"/>
    <property type="match status" value="1"/>
</dbReference>
<keyword evidence="3" id="KW-1133">Transmembrane helix</keyword>
<keyword evidence="3" id="KW-0472">Membrane</keyword>
<comment type="similarity">
    <text evidence="1">Belongs to the peptidase A1 family.</text>
</comment>
<feature type="transmembrane region" description="Helical" evidence="3">
    <location>
        <begin position="443"/>
        <end position="466"/>
    </location>
</feature>
<keyword evidence="5" id="KW-0645">Protease</keyword>
<evidence type="ECO:0000313" key="5">
    <source>
        <dbReference type="EMBL" id="KAF2659725.1"/>
    </source>
</evidence>
<dbReference type="Gene3D" id="2.40.70.10">
    <property type="entry name" value="Acid Proteases"/>
    <property type="match status" value="2"/>
</dbReference>
<evidence type="ECO:0000256" key="2">
    <source>
        <dbReference type="SAM" id="MobiDB-lite"/>
    </source>
</evidence>
<dbReference type="Proteomes" id="UP000799324">
    <property type="component" value="Unassembled WGS sequence"/>
</dbReference>
<sequence>MYLESRDATANATELPHPPYAFAPSGSWDGNDGLWSTFMINTGDAKGSGDGQNFRVLISTSSSITQVPAEAPWCRDAECAKKRGIELDGAQQPLGLNTDVSTTGWSEQGLFALPLPDYWSGGNLNGSWGTMPVGLGTTSRSSWVQPDQLVVTNANADLFMGAFGLGYNAISTGSSPQKPWLTNMNESGALIPSASYGYGAGASYKNGGKGTLGSLILGGYDLSRFQNTSRIDIGFPNSRNTSLVVAVQNIVYHPDRNVDANDYSLTPNSTDSFNAVIDSELPYLEMPENICDNFADKFQLTYDEEHNLYTVSSSAHNHNTQQNATVAFKIGRDLASTNTATTIQLPYAAFDLQGSAPLFTNTTQYFPLRRATTGQNVLGRAFLQEAYIIVDYENWRFTVAPATFSDPMPSADVQTIYRKGYQLPANTTAVGGRSGGSDLSGGAIAGIVVGIVAVLGLLAAGAFFFWKRRRQQQRKLDEKASETDIDTVQAGEQVKTRRISELDSEAPSSPKTSVGGYYNRERKDDSPFPPISEMESPPAELYSPPPESLTALSTETPQSDRDNYFVVGNKVRRRGATRESSGHNTPGTPAAVVAELPGDDGKFTVDGQHFDPIASPAQSPVHSRGGSDASQSSGIDEIVAGARHDAGGQSDQRRSQSRPRDSSVPSKIDEVMARHRDEAGQTSERAASHSRVRSDATVASESTAVSQPTAEELESWAMGSGEPRRPLSE</sequence>
<feature type="domain" description="Peptidase A1" evidence="4">
    <location>
        <begin position="41"/>
        <end position="400"/>
    </location>
</feature>
<keyword evidence="6" id="KW-1185">Reference proteome</keyword>
<dbReference type="PANTHER" id="PTHR47966">
    <property type="entry name" value="BETA-SITE APP-CLEAVING ENZYME, ISOFORM A-RELATED"/>
    <property type="match status" value="1"/>
</dbReference>
<dbReference type="GO" id="GO:0000324">
    <property type="term" value="C:fungal-type vacuole"/>
    <property type="evidence" value="ECO:0007669"/>
    <property type="project" value="TreeGrafter"/>
</dbReference>
<evidence type="ECO:0000256" key="1">
    <source>
        <dbReference type="ARBA" id="ARBA00007447"/>
    </source>
</evidence>
<protein>
    <submittedName>
        <fullName evidence="5">Acid protease</fullName>
    </submittedName>
</protein>
<proteinExistence type="inferred from homology"/>
<reference evidence="5" key="1">
    <citation type="journal article" date="2020" name="Stud. Mycol.">
        <title>101 Dothideomycetes genomes: a test case for predicting lifestyles and emergence of pathogens.</title>
        <authorList>
            <person name="Haridas S."/>
            <person name="Albert R."/>
            <person name="Binder M."/>
            <person name="Bloem J."/>
            <person name="Labutti K."/>
            <person name="Salamov A."/>
            <person name="Andreopoulos B."/>
            <person name="Baker S."/>
            <person name="Barry K."/>
            <person name="Bills G."/>
            <person name="Bluhm B."/>
            <person name="Cannon C."/>
            <person name="Castanera R."/>
            <person name="Culley D."/>
            <person name="Daum C."/>
            <person name="Ezra D."/>
            <person name="Gonzalez J."/>
            <person name="Henrissat B."/>
            <person name="Kuo A."/>
            <person name="Liang C."/>
            <person name="Lipzen A."/>
            <person name="Lutzoni F."/>
            <person name="Magnuson J."/>
            <person name="Mondo S."/>
            <person name="Nolan M."/>
            <person name="Ohm R."/>
            <person name="Pangilinan J."/>
            <person name="Park H.-J."/>
            <person name="Ramirez L."/>
            <person name="Alfaro M."/>
            <person name="Sun H."/>
            <person name="Tritt A."/>
            <person name="Yoshinaga Y."/>
            <person name="Zwiers L.-H."/>
            <person name="Turgeon B."/>
            <person name="Goodwin S."/>
            <person name="Spatafora J."/>
            <person name="Crous P."/>
            <person name="Grigoriev I."/>
        </authorList>
    </citation>
    <scope>NUCLEOTIDE SEQUENCE</scope>
    <source>
        <strain evidence="5">CBS 122681</strain>
    </source>
</reference>
<feature type="region of interest" description="Disordered" evidence="2">
    <location>
        <begin position="476"/>
        <end position="729"/>
    </location>
</feature>
<gene>
    <name evidence="5" type="ORF">K491DRAFT_590651</name>
</gene>
<feature type="compositionally biased region" description="Polar residues" evidence="2">
    <location>
        <begin position="697"/>
        <end position="709"/>
    </location>
</feature>
<dbReference type="PANTHER" id="PTHR47966:SF51">
    <property type="entry name" value="BETA-SITE APP-CLEAVING ENZYME, ISOFORM A-RELATED"/>
    <property type="match status" value="1"/>
</dbReference>
<dbReference type="AlphaFoldDB" id="A0A6A6TI86"/>
<dbReference type="InterPro" id="IPR033121">
    <property type="entry name" value="PEPTIDASE_A1"/>
</dbReference>
<evidence type="ECO:0000256" key="3">
    <source>
        <dbReference type="SAM" id="Phobius"/>
    </source>
</evidence>
<name>A0A6A6TI86_9PLEO</name>
<dbReference type="OrthoDB" id="4074350at2759"/>
<dbReference type="SUPFAM" id="SSF50630">
    <property type="entry name" value="Acid proteases"/>
    <property type="match status" value="1"/>
</dbReference>
<keyword evidence="5" id="KW-0378">Hydrolase</keyword>
<organism evidence="5 6">
    <name type="scientific">Lophiostoma macrostomum CBS 122681</name>
    <dbReference type="NCBI Taxonomy" id="1314788"/>
    <lineage>
        <taxon>Eukaryota</taxon>
        <taxon>Fungi</taxon>
        <taxon>Dikarya</taxon>
        <taxon>Ascomycota</taxon>
        <taxon>Pezizomycotina</taxon>
        <taxon>Dothideomycetes</taxon>
        <taxon>Pleosporomycetidae</taxon>
        <taxon>Pleosporales</taxon>
        <taxon>Lophiostomataceae</taxon>
        <taxon>Lophiostoma</taxon>
    </lineage>
</organism>
<accession>A0A6A6TI86</accession>
<dbReference type="Pfam" id="PF00026">
    <property type="entry name" value="Asp"/>
    <property type="match status" value="1"/>
</dbReference>
<evidence type="ECO:0000313" key="6">
    <source>
        <dbReference type="Proteomes" id="UP000799324"/>
    </source>
</evidence>
<dbReference type="InterPro" id="IPR021109">
    <property type="entry name" value="Peptidase_aspartic_dom_sf"/>
</dbReference>
<feature type="compositionally biased region" description="Basic and acidic residues" evidence="2">
    <location>
        <begin position="642"/>
        <end position="679"/>
    </location>
</feature>
<evidence type="ECO:0000259" key="4">
    <source>
        <dbReference type="PROSITE" id="PS51767"/>
    </source>
</evidence>
<keyword evidence="3" id="KW-0812">Transmembrane</keyword>